<organism evidence="3 4">
    <name type="scientific">Nocardia aurea</name>
    <dbReference type="NCBI Taxonomy" id="2144174"/>
    <lineage>
        <taxon>Bacteria</taxon>
        <taxon>Bacillati</taxon>
        <taxon>Actinomycetota</taxon>
        <taxon>Actinomycetes</taxon>
        <taxon>Mycobacteriales</taxon>
        <taxon>Nocardiaceae</taxon>
        <taxon>Nocardia</taxon>
    </lineage>
</organism>
<dbReference type="PANTHER" id="PTHR43884:SF12">
    <property type="entry name" value="ISOVALERYL-COA DEHYDROGENASE, MITOCHONDRIAL-RELATED"/>
    <property type="match status" value="1"/>
</dbReference>
<dbReference type="RefSeq" id="WP_232839817.1">
    <property type="nucleotide sequence ID" value="NZ_JBEXKW010000015.1"/>
</dbReference>
<dbReference type="SUPFAM" id="SSF47203">
    <property type="entry name" value="Acyl-CoA dehydrogenase C-terminal domain-like"/>
    <property type="match status" value="1"/>
</dbReference>
<feature type="domain" description="Acyl-CoA dehydrogenase C-terminal" evidence="2">
    <location>
        <begin position="253"/>
        <end position="386"/>
    </location>
</feature>
<evidence type="ECO:0000313" key="3">
    <source>
        <dbReference type="EMBL" id="MEV0707865.1"/>
    </source>
</evidence>
<dbReference type="Pfam" id="PF08028">
    <property type="entry name" value="Acyl-CoA_dh_2"/>
    <property type="match status" value="1"/>
</dbReference>
<dbReference type="PIRSF" id="PIRSF016578">
    <property type="entry name" value="HsaA"/>
    <property type="match status" value="1"/>
</dbReference>
<name>A0ABV3FR18_9NOCA</name>
<dbReference type="InterPro" id="IPR013107">
    <property type="entry name" value="Acyl-CoA_DH_C"/>
</dbReference>
<dbReference type="InterPro" id="IPR036250">
    <property type="entry name" value="AcylCo_DH-like_C"/>
</dbReference>
<keyword evidence="1" id="KW-0560">Oxidoreductase</keyword>
<dbReference type="InterPro" id="IPR037069">
    <property type="entry name" value="AcylCoA_DH/ox_N_sf"/>
</dbReference>
<dbReference type="EMBL" id="JBFAKC010000004">
    <property type="protein sequence ID" value="MEV0707865.1"/>
    <property type="molecule type" value="Genomic_DNA"/>
</dbReference>
<accession>A0ABV3FR18</accession>
<dbReference type="SUPFAM" id="SSF56645">
    <property type="entry name" value="Acyl-CoA dehydrogenase NM domain-like"/>
    <property type="match status" value="1"/>
</dbReference>
<dbReference type="Gene3D" id="1.10.540.10">
    <property type="entry name" value="Acyl-CoA dehydrogenase/oxidase, N-terminal domain"/>
    <property type="match status" value="1"/>
</dbReference>
<proteinExistence type="predicted"/>
<reference evidence="3 4" key="1">
    <citation type="submission" date="2024-06" db="EMBL/GenBank/DDBJ databases">
        <title>The Natural Products Discovery Center: Release of the First 8490 Sequenced Strains for Exploring Actinobacteria Biosynthetic Diversity.</title>
        <authorList>
            <person name="Kalkreuter E."/>
            <person name="Kautsar S.A."/>
            <person name="Yang D."/>
            <person name="Bader C.D."/>
            <person name="Teijaro C.N."/>
            <person name="Fluegel L."/>
            <person name="Davis C.M."/>
            <person name="Simpson J.R."/>
            <person name="Lauterbach L."/>
            <person name="Steele A.D."/>
            <person name="Gui C."/>
            <person name="Meng S."/>
            <person name="Li G."/>
            <person name="Viehrig K."/>
            <person name="Ye F."/>
            <person name="Su P."/>
            <person name="Kiefer A.F."/>
            <person name="Nichols A."/>
            <person name="Cepeda A.J."/>
            <person name="Yan W."/>
            <person name="Fan B."/>
            <person name="Jiang Y."/>
            <person name="Adhikari A."/>
            <person name="Zheng C.-J."/>
            <person name="Schuster L."/>
            <person name="Cowan T.M."/>
            <person name="Smanski M.J."/>
            <person name="Chevrette M.G."/>
            <person name="De Carvalho L.P.S."/>
            <person name="Shen B."/>
        </authorList>
    </citation>
    <scope>NUCLEOTIDE SEQUENCE [LARGE SCALE GENOMIC DNA]</scope>
    <source>
        <strain evidence="3 4">NPDC050403</strain>
    </source>
</reference>
<protein>
    <submittedName>
        <fullName evidence="3">Acyl-CoA dehydrogenase</fullName>
    </submittedName>
</protein>
<dbReference type="InterPro" id="IPR046373">
    <property type="entry name" value="Acyl-CoA_Oxase/DH_mid-dom_sf"/>
</dbReference>
<dbReference type="Proteomes" id="UP001551695">
    <property type="component" value="Unassembled WGS sequence"/>
</dbReference>
<dbReference type="Gene3D" id="2.40.110.10">
    <property type="entry name" value="Butyryl-CoA Dehydrogenase, subunit A, domain 2"/>
    <property type="match status" value="1"/>
</dbReference>
<evidence type="ECO:0000313" key="4">
    <source>
        <dbReference type="Proteomes" id="UP001551695"/>
    </source>
</evidence>
<gene>
    <name evidence="3" type="ORF">AB0I48_09900</name>
</gene>
<dbReference type="InterPro" id="IPR009100">
    <property type="entry name" value="AcylCoA_DH/oxidase_NM_dom_sf"/>
</dbReference>
<sequence length="411" mass="44442">MTTHLSHPVTATRTDRVPPALDSDELAAVIEEIAVDAARRRAEGGGRPERALQLAREHLLGAVRVPKEAGGAGYSLRDFFVLAIRLAEADPDVPHILRGHWGTTEEALRTRDTDRGAWLLRSILDGKIFAGAQSELSGQPGVYTYDTTLTADGANFRLNGRKFYSTGSSYADYLRISANNEAGQQISATVPADRDGVIHVDDWDGVGQRETGSGTTILENVLVHPEEIGEFRRTPVSGKPRAPQAHLLMHAIGAGVLRALTAETATLLRTRTRSYSWGNTELAREDPQLLAVVGSLSSTTFVVEAAVLAAADALDTATLHLWEHGVADDALEFAASFQTSQVKVAVEQIALRAASEAFDAGGASWTRQSVHLDRHWRNLRTLFSHNPTVYKARVVGDVVVNDADLPSVGFF</sequence>
<dbReference type="Gene3D" id="1.20.140.10">
    <property type="entry name" value="Butyryl-CoA Dehydrogenase, subunit A, domain 3"/>
    <property type="match status" value="1"/>
</dbReference>
<evidence type="ECO:0000256" key="1">
    <source>
        <dbReference type="ARBA" id="ARBA00023002"/>
    </source>
</evidence>
<dbReference type="PANTHER" id="PTHR43884">
    <property type="entry name" value="ACYL-COA DEHYDROGENASE"/>
    <property type="match status" value="1"/>
</dbReference>
<evidence type="ECO:0000259" key="2">
    <source>
        <dbReference type="Pfam" id="PF08028"/>
    </source>
</evidence>
<keyword evidence="4" id="KW-1185">Reference proteome</keyword>
<comment type="caution">
    <text evidence="3">The sequence shown here is derived from an EMBL/GenBank/DDBJ whole genome shotgun (WGS) entry which is preliminary data.</text>
</comment>